<dbReference type="EMBL" id="JABWDY010020518">
    <property type="protein sequence ID" value="KAF5193098.1"/>
    <property type="molecule type" value="Genomic_DNA"/>
</dbReference>
<proteinExistence type="predicted"/>
<reference evidence="1 2" key="1">
    <citation type="submission" date="2020-06" db="EMBL/GenBank/DDBJ databases">
        <title>Transcriptomic and genomic resources for Thalictrum thalictroides and T. hernandezii: Facilitating candidate gene discovery in an emerging model plant lineage.</title>
        <authorList>
            <person name="Arias T."/>
            <person name="Riano-Pachon D.M."/>
            <person name="Di Stilio V.S."/>
        </authorList>
    </citation>
    <scope>NUCLEOTIDE SEQUENCE [LARGE SCALE GENOMIC DNA]</scope>
    <source>
        <strain evidence="2">cv. WT478/WT964</strain>
        <tissue evidence="1">Leaves</tissue>
    </source>
</reference>
<dbReference type="AlphaFoldDB" id="A0A7J6W8E4"/>
<keyword evidence="2" id="KW-1185">Reference proteome</keyword>
<sequence length="103" mass="11986">MLILKQSTSFCHHTFNSLLVPSPTSVQETIHTLLQHFCIEYVGCSEHSQWEVDFTRWSRKFTSKHTFWFPNGKVDSITSIQLSEIKHTTFLVPCHHHTVVGPY</sequence>
<dbReference type="Proteomes" id="UP000554482">
    <property type="component" value="Unassembled WGS sequence"/>
</dbReference>
<organism evidence="1 2">
    <name type="scientific">Thalictrum thalictroides</name>
    <name type="common">Rue-anemone</name>
    <name type="synonym">Anemone thalictroides</name>
    <dbReference type="NCBI Taxonomy" id="46969"/>
    <lineage>
        <taxon>Eukaryota</taxon>
        <taxon>Viridiplantae</taxon>
        <taxon>Streptophyta</taxon>
        <taxon>Embryophyta</taxon>
        <taxon>Tracheophyta</taxon>
        <taxon>Spermatophyta</taxon>
        <taxon>Magnoliopsida</taxon>
        <taxon>Ranunculales</taxon>
        <taxon>Ranunculaceae</taxon>
        <taxon>Thalictroideae</taxon>
        <taxon>Thalictrum</taxon>
    </lineage>
</organism>
<evidence type="ECO:0000313" key="2">
    <source>
        <dbReference type="Proteomes" id="UP000554482"/>
    </source>
</evidence>
<evidence type="ECO:0000313" key="1">
    <source>
        <dbReference type="EMBL" id="KAF5193098.1"/>
    </source>
</evidence>
<name>A0A7J6W8E4_THATH</name>
<protein>
    <submittedName>
        <fullName evidence="1">Uncharacterized protein</fullName>
    </submittedName>
</protein>
<accession>A0A7J6W8E4</accession>
<comment type="caution">
    <text evidence="1">The sequence shown here is derived from an EMBL/GenBank/DDBJ whole genome shotgun (WGS) entry which is preliminary data.</text>
</comment>
<gene>
    <name evidence="1" type="ORF">FRX31_017318</name>
</gene>